<evidence type="ECO:0000313" key="1">
    <source>
        <dbReference type="EMBL" id="QJA48406.1"/>
    </source>
</evidence>
<dbReference type="EMBL" id="MT144668">
    <property type="protein sequence ID" value="QJH96952.1"/>
    <property type="molecule type" value="Genomic_DNA"/>
</dbReference>
<accession>A0A6H1ZKF2</accession>
<dbReference type="EMBL" id="MT144082">
    <property type="protein sequence ID" value="QJA48406.1"/>
    <property type="molecule type" value="Genomic_DNA"/>
</dbReference>
<sequence>MPKELKEIPEIEINKLKEIMRKGYIENDEEFKIYSKFVEIKRKLREEGLCPK</sequence>
<gene>
    <name evidence="1" type="ORF">TM448A00932_0034</name>
    <name evidence="2" type="ORF">TM448B00884_0003</name>
</gene>
<reference evidence="1" key="1">
    <citation type="submission" date="2020-03" db="EMBL/GenBank/DDBJ databases">
        <title>The deep terrestrial virosphere.</title>
        <authorList>
            <person name="Holmfeldt K."/>
            <person name="Nilsson E."/>
            <person name="Simone D."/>
            <person name="Lopez-Fernandez M."/>
            <person name="Wu X."/>
            <person name="de Brujin I."/>
            <person name="Lundin D."/>
            <person name="Andersson A."/>
            <person name="Bertilsson S."/>
            <person name="Dopson M."/>
        </authorList>
    </citation>
    <scope>NUCLEOTIDE SEQUENCE</scope>
    <source>
        <strain evidence="1">TM448A00932</strain>
        <strain evidence="2">TM448B00884</strain>
    </source>
</reference>
<proteinExistence type="predicted"/>
<evidence type="ECO:0000313" key="2">
    <source>
        <dbReference type="EMBL" id="QJH96952.1"/>
    </source>
</evidence>
<protein>
    <submittedName>
        <fullName evidence="1">Uncharacterized protein</fullName>
    </submittedName>
</protein>
<dbReference type="AlphaFoldDB" id="A0A6H1ZKF2"/>
<name>A0A6H1ZKF2_9ZZZZ</name>
<organism evidence="1">
    <name type="scientific">viral metagenome</name>
    <dbReference type="NCBI Taxonomy" id="1070528"/>
    <lineage>
        <taxon>unclassified sequences</taxon>
        <taxon>metagenomes</taxon>
        <taxon>organismal metagenomes</taxon>
    </lineage>
</organism>